<dbReference type="Ensembl" id="ENSCSAVT00000007023.1">
    <property type="protein sequence ID" value="ENSCSAVP00000006933.1"/>
    <property type="gene ID" value="ENSCSAVG00000004146.1"/>
</dbReference>
<dbReference type="Proteomes" id="UP000007875">
    <property type="component" value="Unassembled WGS sequence"/>
</dbReference>
<proteinExistence type="predicted"/>
<dbReference type="InParanoid" id="H2YNM6"/>
<protein>
    <submittedName>
        <fullName evidence="1">Uncharacterized protein</fullName>
    </submittedName>
</protein>
<reference evidence="1" key="3">
    <citation type="submission" date="2025-09" db="UniProtKB">
        <authorList>
            <consortium name="Ensembl"/>
        </authorList>
    </citation>
    <scope>IDENTIFICATION</scope>
</reference>
<evidence type="ECO:0000313" key="2">
    <source>
        <dbReference type="Proteomes" id="UP000007875"/>
    </source>
</evidence>
<name>H2YNM6_CIOSA</name>
<accession>H2YNM6</accession>
<keyword evidence="2" id="KW-1185">Reference proteome</keyword>
<organism evidence="1 2">
    <name type="scientific">Ciona savignyi</name>
    <name type="common">Pacific transparent sea squirt</name>
    <dbReference type="NCBI Taxonomy" id="51511"/>
    <lineage>
        <taxon>Eukaryota</taxon>
        <taxon>Metazoa</taxon>
        <taxon>Chordata</taxon>
        <taxon>Tunicata</taxon>
        <taxon>Ascidiacea</taxon>
        <taxon>Phlebobranchia</taxon>
        <taxon>Cionidae</taxon>
        <taxon>Ciona</taxon>
    </lineage>
</organism>
<evidence type="ECO:0000313" key="1">
    <source>
        <dbReference type="Ensembl" id="ENSCSAVP00000006933.1"/>
    </source>
</evidence>
<sequence>MCLVMETGSVEEIAGLRRDRGVTVLSTRPARDEAEVQLIISGKISCMSRCHRNIDTVASKTQLRENLPQSDDASSSQVQLCYPRGLDIGSSLIHSIRSRLSSPSSGLQSAAPPTSRRWFYLVTMLLLLIALPCHVSASESNYAKVPLSRTDVTKSRDGFRIFRGLGPATYVADRSSHSGGDPVVLPRSARLLRTTIPPLDFQKMTFLEKWGGVLLVSGRNYIYMINASQPST</sequence>
<dbReference type="HOGENOM" id="CLU_1197194_0_0_1"/>
<dbReference type="AlphaFoldDB" id="H2YNM6"/>
<reference evidence="1" key="2">
    <citation type="submission" date="2025-08" db="UniProtKB">
        <authorList>
            <consortium name="Ensembl"/>
        </authorList>
    </citation>
    <scope>IDENTIFICATION</scope>
</reference>
<reference evidence="2" key="1">
    <citation type="submission" date="2003-08" db="EMBL/GenBank/DDBJ databases">
        <authorList>
            <person name="Birren B."/>
            <person name="Nusbaum C."/>
            <person name="Abebe A."/>
            <person name="Abouelleil A."/>
            <person name="Adekoya E."/>
            <person name="Ait-zahra M."/>
            <person name="Allen N."/>
            <person name="Allen T."/>
            <person name="An P."/>
            <person name="Anderson M."/>
            <person name="Anderson S."/>
            <person name="Arachchi H."/>
            <person name="Armbruster J."/>
            <person name="Bachantsang P."/>
            <person name="Baldwin J."/>
            <person name="Barry A."/>
            <person name="Bayul T."/>
            <person name="Blitshsteyn B."/>
            <person name="Bloom T."/>
            <person name="Blye J."/>
            <person name="Boguslavskiy L."/>
            <person name="Borowsky M."/>
            <person name="Boukhgalter B."/>
            <person name="Brunache A."/>
            <person name="Butler J."/>
            <person name="Calixte N."/>
            <person name="Calvo S."/>
            <person name="Camarata J."/>
            <person name="Campo K."/>
            <person name="Chang J."/>
            <person name="Cheshatsang Y."/>
            <person name="Citroen M."/>
            <person name="Collymore A."/>
            <person name="Considine T."/>
            <person name="Cook A."/>
            <person name="Cooke P."/>
            <person name="Corum B."/>
            <person name="Cuomo C."/>
            <person name="David R."/>
            <person name="Dawoe T."/>
            <person name="Degray S."/>
            <person name="Dodge S."/>
            <person name="Dooley K."/>
            <person name="Dorje P."/>
            <person name="Dorjee K."/>
            <person name="Dorris L."/>
            <person name="Duffey N."/>
            <person name="Dupes A."/>
            <person name="Elkins T."/>
            <person name="Engels R."/>
            <person name="Erickson J."/>
            <person name="Farina A."/>
            <person name="Faro S."/>
            <person name="Ferreira P."/>
            <person name="Fischer H."/>
            <person name="Fitzgerald M."/>
            <person name="Foley K."/>
            <person name="Gage D."/>
            <person name="Galagan J."/>
            <person name="Gearin G."/>
            <person name="Gnerre S."/>
            <person name="Gnirke A."/>
            <person name="Goyette A."/>
            <person name="Graham J."/>
            <person name="Grandbois E."/>
            <person name="Gyaltsen K."/>
            <person name="Hafez N."/>
            <person name="Hagopian D."/>
            <person name="Hagos B."/>
            <person name="Hall J."/>
            <person name="Hatcher B."/>
            <person name="Heller A."/>
            <person name="Higgins H."/>
            <person name="Honan T."/>
            <person name="Horn A."/>
            <person name="Houde N."/>
            <person name="Hughes L."/>
            <person name="Hulme W."/>
            <person name="Husby E."/>
            <person name="Iliev I."/>
            <person name="Jaffe D."/>
            <person name="Jones C."/>
            <person name="Kamal M."/>
            <person name="Kamat A."/>
            <person name="Kamvysselis M."/>
            <person name="Karlsson E."/>
            <person name="Kells C."/>
            <person name="Kieu A."/>
            <person name="Kisner P."/>
            <person name="Kodira C."/>
            <person name="Kulbokas E."/>
            <person name="Labutti K."/>
            <person name="Lama D."/>
            <person name="Landers T."/>
            <person name="Leger J."/>
            <person name="Levine S."/>
            <person name="Lewis D."/>
            <person name="Lewis T."/>
            <person name="Lindblad-toh K."/>
            <person name="Liu X."/>
            <person name="Lokyitsang T."/>
            <person name="Lokyitsang Y."/>
            <person name="Lucien O."/>
            <person name="Lui A."/>
            <person name="Ma L.J."/>
            <person name="Mabbitt R."/>
            <person name="Macdonald J."/>
            <person name="Maclean C."/>
            <person name="Major J."/>
            <person name="Manning J."/>
            <person name="Marabella R."/>
            <person name="Maru K."/>
            <person name="Matthews C."/>
            <person name="Mauceli E."/>
            <person name="Mccarthy M."/>
            <person name="Mcdonough S."/>
            <person name="Mcghee T."/>
            <person name="Meldrim J."/>
            <person name="Meneus L."/>
            <person name="Mesirov J."/>
            <person name="Mihalev A."/>
            <person name="Mihova T."/>
            <person name="Mikkelsen T."/>
            <person name="Mlenga V."/>
            <person name="Moru K."/>
            <person name="Mozes J."/>
            <person name="Mulrain L."/>
            <person name="Munson G."/>
            <person name="Naylor J."/>
            <person name="Newes C."/>
            <person name="Nguyen C."/>
            <person name="Nguyen N."/>
            <person name="Nguyen T."/>
            <person name="Nicol R."/>
            <person name="Nielsen C."/>
            <person name="Nizzari M."/>
            <person name="Norbu C."/>
            <person name="Norbu N."/>
            <person name="O'donnell P."/>
            <person name="Okoawo O."/>
            <person name="O'leary S."/>
            <person name="Omotosho B."/>
            <person name="O'neill K."/>
            <person name="Osman S."/>
            <person name="Parker S."/>
            <person name="Perrin D."/>
            <person name="Phunkhang P."/>
            <person name="Piqani B."/>
            <person name="Purcell S."/>
            <person name="Rachupka T."/>
            <person name="Ramasamy U."/>
            <person name="Rameau R."/>
            <person name="Ray V."/>
            <person name="Raymond C."/>
            <person name="Retta R."/>
            <person name="Richardson S."/>
            <person name="Rise C."/>
            <person name="Rodriguez J."/>
            <person name="Rogers J."/>
            <person name="Rogov P."/>
            <person name="Rutman M."/>
            <person name="Schupbach R."/>
            <person name="Seaman C."/>
            <person name="Settipalli S."/>
            <person name="Sharpe T."/>
            <person name="Sheridan J."/>
            <person name="Sherpa N."/>
            <person name="Shi J."/>
            <person name="Smirnov S."/>
            <person name="Smith C."/>
            <person name="Sougnez C."/>
            <person name="Spencer B."/>
            <person name="Stalker J."/>
            <person name="Stange-thomann N."/>
            <person name="Stavropoulos S."/>
            <person name="Stetson K."/>
            <person name="Stone C."/>
            <person name="Stone S."/>
            <person name="Stubbs M."/>
            <person name="Talamas J."/>
            <person name="Tchuinga P."/>
            <person name="Tenzing P."/>
            <person name="Tesfaye S."/>
            <person name="Theodore J."/>
            <person name="Thoulutsang Y."/>
            <person name="Topham K."/>
            <person name="Towey S."/>
            <person name="Tsamla T."/>
            <person name="Tsomo N."/>
            <person name="Vallee D."/>
            <person name="Vassiliev H."/>
            <person name="Venkataraman V."/>
            <person name="Vinson J."/>
            <person name="Vo A."/>
            <person name="Wade C."/>
            <person name="Wang S."/>
            <person name="Wangchuk T."/>
            <person name="Wangdi T."/>
            <person name="Whittaker C."/>
            <person name="Wilkinson J."/>
            <person name="Wu Y."/>
            <person name="Wyman D."/>
            <person name="Yadav S."/>
            <person name="Yang S."/>
            <person name="Yang X."/>
            <person name="Yeager S."/>
            <person name="Yee E."/>
            <person name="Young G."/>
            <person name="Zainoun J."/>
            <person name="Zembeck L."/>
            <person name="Zimmer A."/>
            <person name="Zody M."/>
            <person name="Lander E."/>
        </authorList>
    </citation>
    <scope>NUCLEOTIDE SEQUENCE [LARGE SCALE GENOMIC DNA]</scope>
</reference>